<dbReference type="VEuPathDB" id="FungiDB:VP01_269g10"/>
<accession>A0A0L6V5I9</accession>
<dbReference type="AlphaFoldDB" id="A0A0L6V5I9"/>
<gene>
    <name evidence="1" type="ORF">VP01_269g10</name>
</gene>
<evidence type="ECO:0000313" key="2">
    <source>
        <dbReference type="Proteomes" id="UP000037035"/>
    </source>
</evidence>
<comment type="caution">
    <text evidence="1">The sequence shown here is derived from an EMBL/GenBank/DDBJ whole genome shotgun (WGS) entry which is preliminary data.</text>
</comment>
<dbReference type="Proteomes" id="UP000037035">
    <property type="component" value="Unassembled WGS sequence"/>
</dbReference>
<protein>
    <submittedName>
        <fullName evidence="1">Uncharacterized protein</fullName>
    </submittedName>
</protein>
<sequence length="151" mass="17150">MTIFFLDPKLLPAELEAVHRCICAARVPSWISWVKDTVGNPGRNSLKAAEWLILHSVYFALTLIPIWKVQSANPHCKVLLKSTKKSNWYTWFSSFHWQLASMLTFLIPPLHPENMNKTITEKWNVKLQLISLLKHLDGSLAGACYMSTAGS</sequence>
<organism evidence="1 2">
    <name type="scientific">Puccinia sorghi</name>
    <dbReference type="NCBI Taxonomy" id="27349"/>
    <lineage>
        <taxon>Eukaryota</taxon>
        <taxon>Fungi</taxon>
        <taxon>Dikarya</taxon>
        <taxon>Basidiomycota</taxon>
        <taxon>Pucciniomycotina</taxon>
        <taxon>Pucciniomycetes</taxon>
        <taxon>Pucciniales</taxon>
        <taxon>Pucciniaceae</taxon>
        <taxon>Puccinia</taxon>
    </lineage>
</organism>
<name>A0A0L6V5I9_9BASI</name>
<dbReference type="EMBL" id="LAVV01007612">
    <property type="protein sequence ID" value="KNZ55380.1"/>
    <property type="molecule type" value="Genomic_DNA"/>
</dbReference>
<reference evidence="1 2" key="1">
    <citation type="submission" date="2015-08" db="EMBL/GenBank/DDBJ databases">
        <title>Next Generation Sequencing and Analysis of the Genome of Puccinia sorghi L Schw, the Causal Agent of Maize Common Rust.</title>
        <authorList>
            <person name="Rochi L."/>
            <person name="Burguener G."/>
            <person name="Darino M."/>
            <person name="Turjanski A."/>
            <person name="Kreff E."/>
            <person name="Dieguez M.J."/>
            <person name="Sacco F."/>
        </authorList>
    </citation>
    <scope>NUCLEOTIDE SEQUENCE [LARGE SCALE GENOMIC DNA]</scope>
    <source>
        <strain evidence="1 2">RO10H11247</strain>
    </source>
</reference>
<dbReference type="STRING" id="27349.A0A0L6V5I9"/>
<dbReference type="OrthoDB" id="2507659at2759"/>
<keyword evidence="2" id="KW-1185">Reference proteome</keyword>
<proteinExistence type="predicted"/>
<evidence type="ECO:0000313" key="1">
    <source>
        <dbReference type="EMBL" id="KNZ55380.1"/>
    </source>
</evidence>